<evidence type="ECO:0000313" key="10">
    <source>
        <dbReference type="Proteomes" id="UP000289260"/>
    </source>
</evidence>
<evidence type="ECO:0000256" key="1">
    <source>
        <dbReference type="ARBA" id="ARBA00008136"/>
    </source>
</evidence>
<gene>
    <name evidence="9" type="ORF">EVS81_03215</name>
</gene>
<keyword evidence="6" id="KW-0238">DNA-binding</keyword>
<organism evidence="9 10">
    <name type="scientific">Leucobacter triazinivorans</name>
    <dbReference type="NCBI Taxonomy" id="1784719"/>
    <lineage>
        <taxon>Bacteria</taxon>
        <taxon>Bacillati</taxon>
        <taxon>Actinomycetota</taxon>
        <taxon>Actinomycetes</taxon>
        <taxon>Micrococcales</taxon>
        <taxon>Microbacteriaceae</taxon>
        <taxon>Leucobacter</taxon>
    </lineage>
</organism>
<reference evidence="9 10" key="1">
    <citation type="submission" date="2019-02" db="EMBL/GenBank/DDBJ databases">
        <authorList>
            <person name="Sun L."/>
            <person name="Pan D."/>
            <person name="Wu X."/>
        </authorList>
    </citation>
    <scope>NUCLEOTIDE SEQUENCE [LARGE SCALE GENOMIC DNA]</scope>
    <source>
        <strain evidence="9 10">JW-1</strain>
    </source>
</reference>
<dbReference type="Gene3D" id="3.90.1680.10">
    <property type="entry name" value="SOS response associated peptidase-like"/>
    <property type="match status" value="1"/>
</dbReference>
<dbReference type="KEGG" id="ltr:EVS81_03215"/>
<accession>A0A4P6KHW2</accession>
<dbReference type="GO" id="GO:0006508">
    <property type="term" value="P:proteolysis"/>
    <property type="evidence" value="ECO:0007669"/>
    <property type="project" value="UniProtKB-KW"/>
</dbReference>
<dbReference type="InterPro" id="IPR003738">
    <property type="entry name" value="SRAP"/>
</dbReference>
<dbReference type="OrthoDB" id="9782620at2"/>
<keyword evidence="7" id="KW-0456">Lyase</keyword>
<keyword evidence="5" id="KW-0190">Covalent protein-DNA linkage</keyword>
<dbReference type="GO" id="GO:0003697">
    <property type="term" value="F:single-stranded DNA binding"/>
    <property type="evidence" value="ECO:0007669"/>
    <property type="project" value="InterPro"/>
</dbReference>
<dbReference type="GO" id="GO:0106300">
    <property type="term" value="P:protein-DNA covalent cross-linking repair"/>
    <property type="evidence" value="ECO:0007669"/>
    <property type="project" value="InterPro"/>
</dbReference>
<dbReference type="SUPFAM" id="SSF143081">
    <property type="entry name" value="BB1717-like"/>
    <property type="match status" value="1"/>
</dbReference>
<evidence type="ECO:0000256" key="6">
    <source>
        <dbReference type="ARBA" id="ARBA00023125"/>
    </source>
</evidence>
<keyword evidence="10" id="KW-1185">Reference proteome</keyword>
<evidence type="ECO:0000256" key="8">
    <source>
        <dbReference type="RuleBase" id="RU364100"/>
    </source>
</evidence>
<evidence type="ECO:0000313" key="9">
    <source>
        <dbReference type="EMBL" id="QBE50167.1"/>
    </source>
</evidence>
<keyword evidence="2 8" id="KW-0645">Protease</keyword>
<dbReference type="Proteomes" id="UP000289260">
    <property type="component" value="Chromosome"/>
</dbReference>
<evidence type="ECO:0000256" key="5">
    <source>
        <dbReference type="ARBA" id="ARBA00023124"/>
    </source>
</evidence>
<dbReference type="AlphaFoldDB" id="A0A4P6KHW2"/>
<dbReference type="PANTHER" id="PTHR13604:SF0">
    <property type="entry name" value="ABASIC SITE PROCESSING PROTEIN HMCES"/>
    <property type="match status" value="1"/>
</dbReference>
<protein>
    <recommendedName>
        <fullName evidence="8">Abasic site processing protein</fullName>
        <ecNumber evidence="8">3.4.-.-</ecNumber>
    </recommendedName>
</protein>
<dbReference type="InterPro" id="IPR036590">
    <property type="entry name" value="SRAP-like"/>
</dbReference>
<dbReference type="EMBL" id="CP035806">
    <property type="protein sequence ID" value="QBE50167.1"/>
    <property type="molecule type" value="Genomic_DNA"/>
</dbReference>
<dbReference type="Pfam" id="PF02586">
    <property type="entry name" value="SRAP"/>
    <property type="match status" value="1"/>
</dbReference>
<dbReference type="EC" id="3.4.-.-" evidence="8"/>
<sequence>MCGRIIVDYDENMDVAGGGELSQWLTGRPDGYQASWNVKPTQRIPIALTSAKDGAKRFELAHWSLVPPWSQDLRLKFPTFNARSEQLAEKATFRGPLKQQRCVVPVSGFYEWTGPKGSRTPHAVFGPEPLLPLAGLYSWWREPGASEGRGWHLTATILTRASAGVMGDLHDRMPVFMSDELLLEWLDPETEGDQLLVDAVSEAALPISERLREYAVGPLRGDGPELIEPLTVPPLGFEPRLRRF</sequence>
<comment type="similarity">
    <text evidence="1 8">Belongs to the SOS response-associated peptidase family.</text>
</comment>
<evidence type="ECO:0000256" key="4">
    <source>
        <dbReference type="ARBA" id="ARBA00022801"/>
    </source>
</evidence>
<name>A0A4P6KHW2_9MICO</name>
<evidence type="ECO:0000256" key="2">
    <source>
        <dbReference type="ARBA" id="ARBA00022670"/>
    </source>
</evidence>
<dbReference type="GO" id="GO:0016829">
    <property type="term" value="F:lyase activity"/>
    <property type="evidence" value="ECO:0007669"/>
    <property type="project" value="UniProtKB-KW"/>
</dbReference>
<keyword evidence="3" id="KW-0227">DNA damage</keyword>
<proteinExistence type="inferred from homology"/>
<keyword evidence="4 8" id="KW-0378">Hydrolase</keyword>
<dbReference type="GO" id="GO:0008233">
    <property type="term" value="F:peptidase activity"/>
    <property type="evidence" value="ECO:0007669"/>
    <property type="project" value="UniProtKB-KW"/>
</dbReference>
<dbReference type="PANTHER" id="PTHR13604">
    <property type="entry name" value="DC12-RELATED"/>
    <property type="match status" value="1"/>
</dbReference>
<evidence type="ECO:0000256" key="7">
    <source>
        <dbReference type="ARBA" id="ARBA00023239"/>
    </source>
</evidence>
<evidence type="ECO:0000256" key="3">
    <source>
        <dbReference type="ARBA" id="ARBA00022763"/>
    </source>
</evidence>